<dbReference type="Proteomes" id="UP000035159">
    <property type="component" value="Chromosome"/>
</dbReference>
<dbReference type="PANTHER" id="PTHR11078:SF3">
    <property type="entry name" value="ANTITERMINATION NUSB DOMAIN-CONTAINING PROTEIN"/>
    <property type="match status" value="1"/>
</dbReference>
<dbReference type="PATRIC" id="fig|1330330.3.peg.305"/>
<protein>
    <recommendedName>
        <fullName evidence="6">Transcription antitermination protein NusB</fullName>
    </recommendedName>
    <alternativeName>
        <fullName evidence="6">Antitermination factor NusB</fullName>
    </alternativeName>
</protein>
<dbReference type="InterPro" id="IPR035926">
    <property type="entry name" value="NusB-like_sf"/>
</dbReference>
<dbReference type="GO" id="GO:0003723">
    <property type="term" value="F:RNA binding"/>
    <property type="evidence" value="ECO:0007669"/>
    <property type="project" value="UniProtKB-UniRule"/>
</dbReference>
<dbReference type="STRING" id="1330330.IX53_01500"/>
<keyword evidence="2 6" id="KW-0889">Transcription antitermination</keyword>
<sequence length="147" mass="17079">MAERRGSRRRMRDIVFKSVFQYDFHKDIDVAVKFLMSESSFHSLDGDSLMRAQKYLKSIVEHMGELDEIIANHLINWSFERLSSVDRNVLRLGTYELIHELDIPIEVTLNEAIELAKKYGSDEDGRFVNGVLDRIAKVYSPSSKRNL</sequence>
<name>A0A0G2ZD23_9BACT</name>
<dbReference type="Gene3D" id="1.10.940.10">
    <property type="entry name" value="NusB-like"/>
    <property type="match status" value="1"/>
</dbReference>
<keyword evidence="3 6" id="KW-0694">RNA-binding</keyword>
<dbReference type="InterPro" id="IPR011605">
    <property type="entry name" value="NusB_fam"/>
</dbReference>
<organism evidence="8 9">
    <name type="scientific">Kosmotoga pacifica</name>
    <dbReference type="NCBI Taxonomy" id="1330330"/>
    <lineage>
        <taxon>Bacteria</taxon>
        <taxon>Thermotogati</taxon>
        <taxon>Thermotogota</taxon>
        <taxon>Thermotogae</taxon>
        <taxon>Kosmotogales</taxon>
        <taxon>Kosmotogaceae</taxon>
        <taxon>Kosmotoga</taxon>
    </lineage>
</organism>
<proteinExistence type="inferred from homology"/>
<dbReference type="InterPro" id="IPR006027">
    <property type="entry name" value="NusB_RsmB_TIM44"/>
</dbReference>
<evidence type="ECO:0000256" key="3">
    <source>
        <dbReference type="ARBA" id="ARBA00022884"/>
    </source>
</evidence>
<comment type="function">
    <text evidence="6">Involved in transcription antitermination. Required for transcription of ribosomal RNA (rRNA) genes. Binds specifically to the boxA antiterminator sequence of the ribosomal RNA (rrn) operons.</text>
</comment>
<dbReference type="SUPFAM" id="SSF48013">
    <property type="entry name" value="NusB-like"/>
    <property type="match status" value="1"/>
</dbReference>
<dbReference type="RefSeq" id="WP_047753848.1">
    <property type="nucleotide sequence ID" value="NZ_CAJUHA010000022.1"/>
</dbReference>
<evidence type="ECO:0000256" key="1">
    <source>
        <dbReference type="ARBA" id="ARBA00005952"/>
    </source>
</evidence>
<evidence type="ECO:0000313" key="9">
    <source>
        <dbReference type="Proteomes" id="UP000035159"/>
    </source>
</evidence>
<evidence type="ECO:0000313" key="8">
    <source>
        <dbReference type="EMBL" id="AKI96713.1"/>
    </source>
</evidence>
<dbReference type="GO" id="GO:0006353">
    <property type="term" value="P:DNA-templated transcription termination"/>
    <property type="evidence" value="ECO:0007669"/>
    <property type="project" value="UniProtKB-UniRule"/>
</dbReference>
<evidence type="ECO:0000256" key="4">
    <source>
        <dbReference type="ARBA" id="ARBA00023015"/>
    </source>
</evidence>
<dbReference type="Pfam" id="PF01029">
    <property type="entry name" value="NusB"/>
    <property type="match status" value="1"/>
</dbReference>
<dbReference type="HAMAP" id="MF_00073">
    <property type="entry name" value="NusB"/>
    <property type="match status" value="1"/>
</dbReference>
<dbReference type="AlphaFoldDB" id="A0A0G2ZD23"/>
<keyword evidence="5 6" id="KW-0804">Transcription</keyword>
<evidence type="ECO:0000256" key="5">
    <source>
        <dbReference type="ARBA" id="ARBA00023163"/>
    </source>
</evidence>
<dbReference type="GO" id="GO:0005829">
    <property type="term" value="C:cytosol"/>
    <property type="evidence" value="ECO:0007669"/>
    <property type="project" value="TreeGrafter"/>
</dbReference>
<comment type="similarity">
    <text evidence="1 6">Belongs to the NusB family.</text>
</comment>
<keyword evidence="9" id="KW-1185">Reference proteome</keyword>
<evidence type="ECO:0000256" key="2">
    <source>
        <dbReference type="ARBA" id="ARBA00022814"/>
    </source>
</evidence>
<dbReference type="PANTHER" id="PTHR11078">
    <property type="entry name" value="N UTILIZATION SUBSTANCE PROTEIN B-RELATED"/>
    <property type="match status" value="1"/>
</dbReference>
<dbReference type="GO" id="GO:0031564">
    <property type="term" value="P:transcription antitermination"/>
    <property type="evidence" value="ECO:0007669"/>
    <property type="project" value="UniProtKB-KW"/>
</dbReference>
<gene>
    <name evidence="6" type="primary">nusB</name>
    <name evidence="8" type="ORF">IX53_01500</name>
</gene>
<reference evidence="8 9" key="1">
    <citation type="submission" date="2015-04" db="EMBL/GenBank/DDBJ databases">
        <title>Complete Genome Sequence of Kosmotoga pacifica SLHLJ1.</title>
        <authorList>
            <person name="Jiang L.J."/>
            <person name="Shao Z.Z."/>
            <person name="Jebbar M."/>
        </authorList>
    </citation>
    <scope>NUCLEOTIDE SEQUENCE [LARGE SCALE GENOMIC DNA]</scope>
    <source>
        <strain evidence="8 9">SLHLJ1</strain>
    </source>
</reference>
<accession>A0A0G2ZD23</accession>
<keyword evidence="4 6" id="KW-0805">Transcription regulation</keyword>
<feature type="domain" description="NusB/RsmB/TIM44" evidence="7">
    <location>
        <begin position="10"/>
        <end position="137"/>
    </location>
</feature>
<evidence type="ECO:0000256" key="6">
    <source>
        <dbReference type="HAMAP-Rule" id="MF_00073"/>
    </source>
</evidence>
<dbReference type="EMBL" id="CP011232">
    <property type="protein sequence ID" value="AKI96713.1"/>
    <property type="molecule type" value="Genomic_DNA"/>
</dbReference>
<evidence type="ECO:0000259" key="7">
    <source>
        <dbReference type="Pfam" id="PF01029"/>
    </source>
</evidence>
<dbReference type="KEGG" id="kpf:IX53_01500"/>
<dbReference type="NCBIfam" id="TIGR01951">
    <property type="entry name" value="nusB"/>
    <property type="match status" value="1"/>
</dbReference>